<dbReference type="Pfam" id="PF12862">
    <property type="entry name" value="ANAPC5"/>
    <property type="match status" value="1"/>
</dbReference>
<keyword evidence="1" id="KW-0472">Membrane</keyword>
<name>A0A239H5C6_9ACTN</name>
<dbReference type="PANTHER" id="PTHR19959">
    <property type="entry name" value="KINESIN LIGHT CHAIN"/>
    <property type="match status" value="1"/>
</dbReference>
<dbReference type="PANTHER" id="PTHR19959:SF119">
    <property type="entry name" value="FUNGAL LIPASE-LIKE DOMAIN-CONTAINING PROTEIN"/>
    <property type="match status" value="1"/>
</dbReference>
<keyword evidence="1" id="KW-0812">Transmembrane</keyword>
<evidence type="ECO:0000313" key="3">
    <source>
        <dbReference type="EMBL" id="SNS76218.1"/>
    </source>
</evidence>
<dbReference type="AlphaFoldDB" id="A0A239H5C6"/>
<evidence type="ECO:0000259" key="2">
    <source>
        <dbReference type="Pfam" id="PF12862"/>
    </source>
</evidence>
<dbReference type="InterPro" id="IPR026000">
    <property type="entry name" value="Apc5_dom"/>
</dbReference>
<evidence type="ECO:0000256" key="1">
    <source>
        <dbReference type="SAM" id="Phobius"/>
    </source>
</evidence>
<dbReference type="SUPFAM" id="SSF52540">
    <property type="entry name" value="P-loop containing nucleoside triphosphate hydrolases"/>
    <property type="match status" value="1"/>
</dbReference>
<dbReference type="Pfam" id="PF13374">
    <property type="entry name" value="TPR_10"/>
    <property type="match status" value="3"/>
</dbReference>
<accession>A0A239H5C6</accession>
<organism evidence="3 4">
    <name type="scientific">Asanoa hainanensis</name>
    <dbReference type="NCBI Taxonomy" id="560556"/>
    <lineage>
        <taxon>Bacteria</taxon>
        <taxon>Bacillati</taxon>
        <taxon>Actinomycetota</taxon>
        <taxon>Actinomycetes</taxon>
        <taxon>Micromonosporales</taxon>
        <taxon>Micromonosporaceae</taxon>
        <taxon>Asanoa</taxon>
    </lineage>
</organism>
<dbReference type="InterPro" id="IPR027417">
    <property type="entry name" value="P-loop_NTPase"/>
</dbReference>
<gene>
    <name evidence="3" type="ORF">SAMN05421812_101690</name>
</gene>
<dbReference type="Proteomes" id="UP000198362">
    <property type="component" value="Unassembled WGS sequence"/>
</dbReference>
<dbReference type="Gene3D" id="1.25.40.10">
    <property type="entry name" value="Tetratricopeptide repeat domain"/>
    <property type="match status" value="3"/>
</dbReference>
<dbReference type="InterPro" id="IPR011990">
    <property type="entry name" value="TPR-like_helical_dom_sf"/>
</dbReference>
<dbReference type="SUPFAM" id="SSF48452">
    <property type="entry name" value="TPR-like"/>
    <property type="match status" value="2"/>
</dbReference>
<feature type="transmembrane region" description="Helical" evidence="1">
    <location>
        <begin position="12"/>
        <end position="29"/>
    </location>
</feature>
<sequence length="978" mass="105629">MNPNWARHGLPAGVSTVLAVVVGALTNLATSKPSWGLVAGVVVAAGCWAVWEVRLRQRDQRAAVVEARARALAPIDRVEAADGDVFGLLVAARRALPLQGRRGELDELVAWCAGDAAVSVLVVCGPAGVGKTRLGLELADELGELAEPWVTGSLVPGQAERALPAIVACGDPVLVLVDDADTRTDLPAFLSTLAGHRGTPPVRVLLIARDGAGLLAGLRPLVTDTSRSLTRGQLLELGPHGGRGDRERWYVQAVGRFARDLKVLAPPATVLAGRVGADHETMLMILARALLTALAAERHGSVRRSPIDAVIGDLFTHEEAWWEAAASPSTWGVSALSSQTRERCILALALRGAADEDAAVRVLRRVPDLSDAAEERLRNVARWVTHLYSTGVRIQPDLFGDWFIADRLARQPALAERLLADLDPDERQWATTVLTRAASVFPAALPALAQVWRDGDAEVVFLAIRLVAVQHTAALDHHLASFIADLELAEAHLVALDQQVVDYQLPRTAIAVSRRLVSLRRAQAAEDPEYQPDLAAALNVLGLRLGGLGEHREAHLASEEAVTLWRSLAADNPAHEPQLARALINLGARRWALGDYRPALDIAEEAVTRWRTLAADDPAHQPNLASAVSDLSTHYGALGEHRQALQVAHEAVVLWRTLAADDPSLQPRLAAALNRLGFCLRESGEYRRGHLVIEETVALYRALAADEPSHQSDLASALTNLGAAHRELGDDRQAHTATEEAVTLYRALVADNPAHRPDLARALSNLGALLRELGEYRPGYTATDEALGLYRALAADNPAHQPNLGWALTNLGVLLREFGEHRQAHDVTEEAVTLYRVLVADNPAHQSDLARALSNLGVLLRELGEDRQAHAATDEAVTIYRALAADNPAHHPRLAGTLGNLATQLCALNDHDAEFAARHEAVGLYRALAAADAEPYERDYRLAVAQLQAAYSRHGRDEDAIRVELRLLANENDRKNRT</sequence>
<dbReference type="OrthoDB" id="226701at2"/>
<dbReference type="EMBL" id="FZPH01000001">
    <property type="protein sequence ID" value="SNS76218.1"/>
    <property type="molecule type" value="Genomic_DNA"/>
</dbReference>
<keyword evidence="1" id="KW-1133">Transmembrane helix</keyword>
<feature type="transmembrane region" description="Helical" evidence="1">
    <location>
        <begin position="35"/>
        <end position="51"/>
    </location>
</feature>
<evidence type="ECO:0000313" key="4">
    <source>
        <dbReference type="Proteomes" id="UP000198362"/>
    </source>
</evidence>
<feature type="domain" description="Anaphase-promoting complex subunit 5" evidence="2">
    <location>
        <begin position="803"/>
        <end position="835"/>
    </location>
</feature>
<dbReference type="RefSeq" id="WP_089244489.1">
    <property type="nucleotide sequence ID" value="NZ_FZPH01000001.1"/>
</dbReference>
<dbReference type="SMART" id="SM00028">
    <property type="entry name" value="TPR"/>
    <property type="match status" value="6"/>
</dbReference>
<keyword evidence="4" id="KW-1185">Reference proteome</keyword>
<dbReference type="InterPro" id="IPR019734">
    <property type="entry name" value="TPR_rpt"/>
</dbReference>
<reference evidence="3 4" key="1">
    <citation type="submission" date="2017-06" db="EMBL/GenBank/DDBJ databases">
        <authorList>
            <person name="Kim H.J."/>
            <person name="Triplett B.A."/>
        </authorList>
    </citation>
    <scope>NUCLEOTIDE SEQUENCE [LARGE SCALE GENOMIC DNA]</scope>
    <source>
        <strain evidence="3 4">CGMCC 4.5593</strain>
    </source>
</reference>
<proteinExistence type="predicted"/>
<protein>
    <submittedName>
        <fullName evidence="3">Tetratricopeptide repeat-containing protein</fullName>
    </submittedName>
</protein>